<dbReference type="OrthoDB" id="538223at2759"/>
<dbReference type="PANTHER" id="PTHR33840:SF1">
    <property type="entry name" value="TLE1 PHOSPHOLIPASE DOMAIN-CONTAINING PROTEIN"/>
    <property type="match status" value="1"/>
</dbReference>
<dbReference type="AlphaFoldDB" id="A0A9P5QC18"/>
<comment type="caution">
    <text evidence="3">The sequence shown here is derived from an EMBL/GenBank/DDBJ whole genome shotgun (WGS) entry which is preliminary data.</text>
</comment>
<dbReference type="SUPFAM" id="SSF53474">
    <property type="entry name" value="alpha/beta-Hydrolases"/>
    <property type="match status" value="1"/>
</dbReference>
<name>A0A9P5QC18_9AGAR</name>
<gene>
    <name evidence="3" type="ORF">BDP27DRAFT_1440901</name>
</gene>
<feature type="compositionally biased region" description="Polar residues" evidence="1">
    <location>
        <begin position="16"/>
        <end position="26"/>
    </location>
</feature>
<dbReference type="InterPro" id="IPR018712">
    <property type="entry name" value="Tle1-like_cat"/>
</dbReference>
<feature type="domain" description="T6SS Phospholipase effector Tle1-like catalytic" evidence="2">
    <location>
        <begin position="34"/>
        <end position="289"/>
    </location>
</feature>
<evidence type="ECO:0000259" key="2">
    <source>
        <dbReference type="Pfam" id="PF09994"/>
    </source>
</evidence>
<accession>A0A9P5QC18</accession>
<dbReference type="Pfam" id="PF09994">
    <property type="entry name" value="T6SS_Tle1-like_cat"/>
    <property type="match status" value="1"/>
</dbReference>
<evidence type="ECO:0000313" key="3">
    <source>
        <dbReference type="EMBL" id="KAF9078447.1"/>
    </source>
</evidence>
<dbReference type="EMBL" id="JADNRY010000001">
    <property type="protein sequence ID" value="KAF9078447.1"/>
    <property type="molecule type" value="Genomic_DNA"/>
</dbReference>
<organism evidence="3 4">
    <name type="scientific">Rhodocollybia butyracea</name>
    <dbReference type="NCBI Taxonomy" id="206335"/>
    <lineage>
        <taxon>Eukaryota</taxon>
        <taxon>Fungi</taxon>
        <taxon>Dikarya</taxon>
        <taxon>Basidiomycota</taxon>
        <taxon>Agaricomycotina</taxon>
        <taxon>Agaricomycetes</taxon>
        <taxon>Agaricomycetidae</taxon>
        <taxon>Agaricales</taxon>
        <taxon>Marasmiineae</taxon>
        <taxon>Omphalotaceae</taxon>
        <taxon>Rhodocollybia</taxon>
    </lineage>
</organism>
<feature type="region of interest" description="Disordered" evidence="1">
    <location>
        <begin position="1"/>
        <end position="26"/>
    </location>
</feature>
<keyword evidence="4" id="KW-1185">Reference proteome</keyword>
<dbReference type="Proteomes" id="UP000772434">
    <property type="component" value="Unassembled WGS sequence"/>
</dbReference>
<reference evidence="3" key="1">
    <citation type="submission" date="2020-11" db="EMBL/GenBank/DDBJ databases">
        <authorList>
            <consortium name="DOE Joint Genome Institute"/>
            <person name="Ahrendt S."/>
            <person name="Riley R."/>
            <person name="Andreopoulos W."/>
            <person name="Labutti K."/>
            <person name="Pangilinan J."/>
            <person name="Ruiz-Duenas F.J."/>
            <person name="Barrasa J.M."/>
            <person name="Sanchez-Garcia M."/>
            <person name="Camarero S."/>
            <person name="Miyauchi S."/>
            <person name="Serrano A."/>
            <person name="Linde D."/>
            <person name="Babiker R."/>
            <person name="Drula E."/>
            <person name="Ayuso-Fernandez I."/>
            <person name="Pacheco R."/>
            <person name="Padilla G."/>
            <person name="Ferreira P."/>
            <person name="Barriuso J."/>
            <person name="Kellner H."/>
            <person name="Castanera R."/>
            <person name="Alfaro M."/>
            <person name="Ramirez L."/>
            <person name="Pisabarro A.G."/>
            <person name="Kuo A."/>
            <person name="Tritt A."/>
            <person name="Lipzen A."/>
            <person name="He G."/>
            <person name="Yan M."/>
            <person name="Ng V."/>
            <person name="Cullen D."/>
            <person name="Martin F."/>
            <person name="Rosso M.-N."/>
            <person name="Henrissat B."/>
            <person name="Hibbett D."/>
            <person name="Martinez A.T."/>
            <person name="Grigoriev I.V."/>
        </authorList>
    </citation>
    <scope>NUCLEOTIDE SEQUENCE</scope>
    <source>
        <strain evidence="3">AH 40177</strain>
    </source>
</reference>
<sequence length="523" mass="59118">MLSDTYSEPGREKSCESTIPSSGSHTCGCSRNARNLIVLIDGTSNMFRLEPTNVLAFYNHIIKDKSQVASYSSGIGTEVQGLLKLINPLDQAIALSLKKNIIHAYHWLSENYVDGDRIYLFGFSRGAYQVRVLAEMVEMLGITFRHNEAQAPIAYALYKRQSKGSLDTASAGVVKLFRDTFARDVKIHFVGVWDTVSSVRFKTQDSHVSKSTPCFFRQALALDERRVMFLPEYVHGGVSEEFHDTFGLHQPPVKEVWFVGNHSDIGGKNAEMVKKNLEFSRKPLLWMKSEAMIAGLRFDSESIPWNFDSEESIPAIKKEFPKSWRFLEYIWPFQERTYLDEASTARSLHCQRGRVIVLGQKIHSSVYRAMDSPDYTPHAVFQRNTWIASRKKYTASSNPADIEYDIFSELQAHPLLQSLRGTEFEYLLEKSGFLEELAVCVISGTDSQRSRLEDAIKTLVGMLKNPSLQAGSIQLLVSISRFENTHMYLRVHTHTIRTVLSSTAVNGADELESVLDRIGQDSG</sequence>
<evidence type="ECO:0000313" key="4">
    <source>
        <dbReference type="Proteomes" id="UP000772434"/>
    </source>
</evidence>
<protein>
    <recommendedName>
        <fullName evidence="2">T6SS Phospholipase effector Tle1-like catalytic domain-containing protein</fullName>
    </recommendedName>
</protein>
<dbReference type="PANTHER" id="PTHR33840">
    <property type="match status" value="1"/>
</dbReference>
<dbReference type="InterPro" id="IPR029058">
    <property type="entry name" value="AB_hydrolase_fold"/>
</dbReference>
<proteinExistence type="predicted"/>
<evidence type="ECO:0000256" key="1">
    <source>
        <dbReference type="SAM" id="MobiDB-lite"/>
    </source>
</evidence>